<accession>A0A2P7QKM9</accession>
<dbReference type="InterPro" id="IPR000531">
    <property type="entry name" value="Beta-barrel_TonB"/>
</dbReference>
<feature type="domain" description="TonB-dependent receptor plug" evidence="16">
    <location>
        <begin position="70"/>
        <end position="177"/>
    </location>
</feature>
<dbReference type="InterPro" id="IPR039426">
    <property type="entry name" value="TonB-dep_rcpt-like"/>
</dbReference>
<keyword evidence="3 11" id="KW-1134">Transmembrane beta strand</keyword>
<keyword evidence="4" id="KW-0410">Iron transport</keyword>
<dbReference type="RefSeq" id="WP_106514573.1">
    <property type="nucleotide sequence ID" value="NZ_PXYI01000006.1"/>
</dbReference>
<evidence type="ECO:0000259" key="16">
    <source>
        <dbReference type="Pfam" id="PF07715"/>
    </source>
</evidence>
<organism evidence="17 18">
    <name type="scientific">Allosphingosinicella deserti</name>
    <dbReference type="NCBI Taxonomy" id="2116704"/>
    <lineage>
        <taxon>Bacteria</taxon>
        <taxon>Pseudomonadati</taxon>
        <taxon>Pseudomonadota</taxon>
        <taxon>Alphaproteobacteria</taxon>
        <taxon>Sphingomonadales</taxon>
        <taxon>Sphingomonadaceae</taxon>
        <taxon>Allosphingosinicella</taxon>
    </lineage>
</organism>
<feature type="signal peptide" evidence="14">
    <location>
        <begin position="1"/>
        <end position="28"/>
    </location>
</feature>
<keyword evidence="5 11" id="KW-0812">Transmembrane</keyword>
<dbReference type="EMBL" id="PXYI01000006">
    <property type="protein sequence ID" value="PSJ38506.1"/>
    <property type="molecule type" value="Genomic_DNA"/>
</dbReference>
<proteinExistence type="inferred from homology"/>
<keyword evidence="14" id="KW-0732">Signal</keyword>
<dbReference type="GO" id="GO:0006826">
    <property type="term" value="P:iron ion transport"/>
    <property type="evidence" value="ECO:0007669"/>
    <property type="project" value="UniProtKB-KW"/>
</dbReference>
<keyword evidence="2 11" id="KW-0813">Transport</keyword>
<feature type="chain" id="PRO_5015170535" evidence="14">
    <location>
        <begin position="29"/>
        <end position="764"/>
    </location>
</feature>
<gene>
    <name evidence="17" type="ORF">C7I55_18940</name>
</gene>
<dbReference type="PANTHER" id="PTHR32552">
    <property type="entry name" value="FERRICHROME IRON RECEPTOR-RELATED"/>
    <property type="match status" value="1"/>
</dbReference>
<evidence type="ECO:0000256" key="6">
    <source>
        <dbReference type="ARBA" id="ARBA00023004"/>
    </source>
</evidence>
<dbReference type="Gene3D" id="2.40.170.20">
    <property type="entry name" value="TonB-dependent receptor, beta-barrel domain"/>
    <property type="match status" value="1"/>
</dbReference>
<dbReference type="PANTHER" id="PTHR32552:SF81">
    <property type="entry name" value="TONB-DEPENDENT OUTER MEMBRANE RECEPTOR"/>
    <property type="match status" value="1"/>
</dbReference>
<comment type="subcellular location">
    <subcellularLocation>
        <location evidence="1 11">Cell outer membrane</location>
        <topology evidence="1 11">Multi-pass membrane protein</topology>
    </subcellularLocation>
</comment>
<feature type="domain" description="TonB-dependent receptor-like beta-barrel" evidence="15">
    <location>
        <begin position="318"/>
        <end position="722"/>
    </location>
</feature>
<dbReference type="GO" id="GO:0009279">
    <property type="term" value="C:cell outer membrane"/>
    <property type="evidence" value="ECO:0007669"/>
    <property type="project" value="UniProtKB-SubCell"/>
</dbReference>
<keyword evidence="17" id="KW-0675">Receptor</keyword>
<evidence type="ECO:0000256" key="3">
    <source>
        <dbReference type="ARBA" id="ARBA00022452"/>
    </source>
</evidence>
<evidence type="ECO:0000256" key="11">
    <source>
        <dbReference type="PROSITE-ProRule" id="PRU01360"/>
    </source>
</evidence>
<evidence type="ECO:0000256" key="2">
    <source>
        <dbReference type="ARBA" id="ARBA00022448"/>
    </source>
</evidence>
<evidence type="ECO:0000256" key="8">
    <source>
        <dbReference type="ARBA" id="ARBA00023077"/>
    </source>
</evidence>
<feature type="compositionally biased region" description="Polar residues" evidence="13">
    <location>
        <begin position="30"/>
        <end position="44"/>
    </location>
</feature>
<dbReference type="CDD" id="cd01347">
    <property type="entry name" value="ligand_gated_channel"/>
    <property type="match status" value="1"/>
</dbReference>
<comment type="caution">
    <text evidence="17">The sequence shown here is derived from an EMBL/GenBank/DDBJ whole genome shotgun (WGS) entry which is preliminary data.</text>
</comment>
<dbReference type="InterPro" id="IPR012910">
    <property type="entry name" value="Plug_dom"/>
</dbReference>
<evidence type="ECO:0000256" key="13">
    <source>
        <dbReference type="SAM" id="MobiDB-lite"/>
    </source>
</evidence>
<keyword evidence="18" id="KW-1185">Reference proteome</keyword>
<dbReference type="Proteomes" id="UP000241167">
    <property type="component" value="Unassembled WGS sequence"/>
</dbReference>
<dbReference type="SUPFAM" id="SSF56935">
    <property type="entry name" value="Porins"/>
    <property type="match status" value="1"/>
</dbReference>
<keyword evidence="9 11" id="KW-0472">Membrane</keyword>
<evidence type="ECO:0000313" key="17">
    <source>
        <dbReference type="EMBL" id="PSJ38506.1"/>
    </source>
</evidence>
<keyword evidence="8 12" id="KW-0798">TonB box</keyword>
<sequence>MMFSNMTAVVRVLAAAGLSLSAAGQALAQTSPPEASDASPSLQGDQLAEEGSSSDEGEIIVTAQKREERVQDIPLAVQVVSGEALEAQGIREFSELTRAAPSLLIRPAEHPVNASVSIRGIGTFAFSPSVEPSVAVQIDDVPVQFLARAFADLSDIERIEVLRGPQSTLYGRSASAGLLNIVTQGPSADFEARIGGLVTTDDEYGVNLAVSGPITPRLGLRVSANYDTFQGNVRNLFNGDTINGREILSTRAKLVWDPTDTLNFVAQIGYIDGHTTIGRPFIRVSPAARLRGVAAYTPAVFAPGVTFTEDNREVVNNVTSGTDYSDFSQSLRASLDLGFASIVSITAWDQFKQFDILDQDESAIAALDNRQFGTFDTHAFSQEFRLVSPGAQRLRYTLGLFYSNLNLTRDFTRGPFFSLARWYATNGTKQYAGFGQAEFDVLDGTTLIGGVRVGKGKIDYTFLDIANANAFFSGQDSERYETYKAGIQQRLAPDVMAFFTYATGHKGQAYDIGTGFNLVRQNTGPVQPETSEDWQLGLKTQFLDRRVTLNVTLFNTDFDNFQAQGIETLADGTINFRLANVGALRTRGVEVEGGIRLGNDFDLSGGVSYTDAKIRSFPLAQCYPGQTAAQGCTGSPARQDLAGFRPAQAPEWKLSFNASYTPPITDTLDALVQAAYNYQSTFNFGINNDPETVQKGYGILNLSAGVGGNDRRWELVAFVNNVFDKQYFFNVNNSRGNQGNAQAIQSNLPRDFRRYGGLRATFNF</sequence>
<dbReference type="OrthoDB" id="9760333at2"/>
<comment type="similarity">
    <text evidence="11 12">Belongs to the TonB-dependent receptor family.</text>
</comment>
<evidence type="ECO:0000256" key="14">
    <source>
        <dbReference type="SAM" id="SignalP"/>
    </source>
</evidence>
<evidence type="ECO:0000256" key="1">
    <source>
        <dbReference type="ARBA" id="ARBA00004571"/>
    </source>
</evidence>
<evidence type="ECO:0000259" key="15">
    <source>
        <dbReference type="Pfam" id="PF00593"/>
    </source>
</evidence>
<dbReference type="Pfam" id="PF00593">
    <property type="entry name" value="TonB_dep_Rec_b-barrel"/>
    <property type="match status" value="1"/>
</dbReference>
<dbReference type="InterPro" id="IPR036942">
    <property type="entry name" value="Beta-barrel_TonB_sf"/>
</dbReference>
<evidence type="ECO:0000256" key="7">
    <source>
        <dbReference type="ARBA" id="ARBA00023065"/>
    </source>
</evidence>
<dbReference type="PROSITE" id="PS52016">
    <property type="entry name" value="TONB_DEPENDENT_REC_3"/>
    <property type="match status" value="1"/>
</dbReference>
<evidence type="ECO:0000256" key="12">
    <source>
        <dbReference type="RuleBase" id="RU003357"/>
    </source>
</evidence>
<evidence type="ECO:0000256" key="9">
    <source>
        <dbReference type="ARBA" id="ARBA00023136"/>
    </source>
</evidence>
<feature type="region of interest" description="Disordered" evidence="13">
    <location>
        <begin position="29"/>
        <end position="57"/>
    </location>
</feature>
<protein>
    <submittedName>
        <fullName evidence="17">TonB-dependent receptor</fullName>
    </submittedName>
</protein>
<keyword evidence="10 11" id="KW-0998">Cell outer membrane</keyword>
<keyword evidence="6" id="KW-0408">Iron</keyword>
<evidence type="ECO:0000256" key="5">
    <source>
        <dbReference type="ARBA" id="ARBA00022692"/>
    </source>
</evidence>
<reference evidence="17 18" key="1">
    <citation type="submission" date="2018-03" db="EMBL/GenBank/DDBJ databases">
        <title>The draft genome of Sphingosinicella sp. GL-C-18.</title>
        <authorList>
            <person name="Liu L."/>
            <person name="Li L."/>
            <person name="Liang L."/>
            <person name="Zhang X."/>
            <person name="Wang T."/>
        </authorList>
    </citation>
    <scope>NUCLEOTIDE SEQUENCE [LARGE SCALE GENOMIC DNA]</scope>
    <source>
        <strain evidence="17 18">GL-C-18</strain>
    </source>
</reference>
<evidence type="ECO:0000256" key="4">
    <source>
        <dbReference type="ARBA" id="ARBA00022496"/>
    </source>
</evidence>
<evidence type="ECO:0000256" key="10">
    <source>
        <dbReference type="ARBA" id="ARBA00023237"/>
    </source>
</evidence>
<dbReference type="AlphaFoldDB" id="A0A2P7QKM9"/>
<name>A0A2P7QKM9_9SPHN</name>
<keyword evidence="7" id="KW-0406">Ion transport</keyword>
<evidence type="ECO:0000313" key="18">
    <source>
        <dbReference type="Proteomes" id="UP000241167"/>
    </source>
</evidence>
<dbReference type="Pfam" id="PF07715">
    <property type="entry name" value="Plug"/>
    <property type="match status" value="1"/>
</dbReference>